<reference evidence="2 3" key="1">
    <citation type="submission" date="2021-01" db="EMBL/GenBank/DDBJ databases">
        <title>Whole genome shotgun sequence of Plantactinospora endophytica NBRC 110450.</title>
        <authorList>
            <person name="Komaki H."/>
            <person name="Tamura T."/>
        </authorList>
    </citation>
    <scope>NUCLEOTIDE SEQUENCE [LARGE SCALE GENOMIC DNA]</scope>
    <source>
        <strain evidence="2 3">NBRC 110450</strain>
    </source>
</reference>
<gene>
    <name evidence="2" type="ORF">Pen02_33240</name>
</gene>
<dbReference type="Pfam" id="PF04149">
    <property type="entry name" value="DUF397"/>
    <property type="match status" value="1"/>
</dbReference>
<dbReference type="Proteomes" id="UP000646749">
    <property type="component" value="Unassembled WGS sequence"/>
</dbReference>
<accession>A0ABQ4E104</accession>
<evidence type="ECO:0000313" key="3">
    <source>
        <dbReference type="Proteomes" id="UP000646749"/>
    </source>
</evidence>
<feature type="domain" description="DUF397" evidence="1">
    <location>
        <begin position="8"/>
        <end position="59"/>
    </location>
</feature>
<keyword evidence="3" id="KW-1185">Reference proteome</keyword>
<name>A0ABQ4E104_9ACTN</name>
<organism evidence="2 3">
    <name type="scientific">Plantactinospora endophytica</name>
    <dbReference type="NCBI Taxonomy" id="673535"/>
    <lineage>
        <taxon>Bacteria</taxon>
        <taxon>Bacillati</taxon>
        <taxon>Actinomycetota</taxon>
        <taxon>Actinomycetes</taxon>
        <taxon>Micromonosporales</taxon>
        <taxon>Micromonosporaceae</taxon>
        <taxon>Plantactinospora</taxon>
    </lineage>
</organism>
<comment type="caution">
    <text evidence="2">The sequence shown here is derived from an EMBL/GenBank/DDBJ whole genome shotgun (WGS) entry which is preliminary data.</text>
</comment>
<evidence type="ECO:0000313" key="2">
    <source>
        <dbReference type="EMBL" id="GIG88388.1"/>
    </source>
</evidence>
<dbReference type="EMBL" id="BONW01000016">
    <property type="protein sequence ID" value="GIG88388.1"/>
    <property type="molecule type" value="Genomic_DNA"/>
</dbReference>
<protein>
    <submittedName>
        <fullName evidence="2">Toxin</fullName>
    </submittedName>
</protein>
<proteinExistence type="predicted"/>
<sequence length="65" mass="7013">MDVNSAPSWHKSTRSDSTNCIEVAYNLSGRVLVRDSKDRDGGTLVFGTSGWLAFLDLAKRPGQAG</sequence>
<dbReference type="RefSeq" id="WP_203866921.1">
    <property type="nucleotide sequence ID" value="NZ_BONW01000016.1"/>
</dbReference>
<evidence type="ECO:0000259" key="1">
    <source>
        <dbReference type="Pfam" id="PF04149"/>
    </source>
</evidence>
<dbReference type="InterPro" id="IPR007278">
    <property type="entry name" value="DUF397"/>
</dbReference>